<evidence type="ECO:0000313" key="3">
    <source>
        <dbReference type="Proteomes" id="UP000237889"/>
    </source>
</evidence>
<protein>
    <submittedName>
        <fullName evidence="2">Uncharacterized protein</fullName>
    </submittedName>
</protein>
<feature type="region of interest" description="Disordered" evidence="1">
    <location>
        <begin position="46"/>
        <end position="72"/>
    </location>
</feature>
<dbReference type="KEGG" id="phr:C6569_18490"/>
<reference evidence="2 3" key="1">
    <citation type="submission" date="2018-03" db="EMBL/GenBank/DDBJ databases">
        <title>Genome sequencing of Phreatobacter sp.</title>
        <authorList>
            <person name="Kim S.-J."/>
            <person name="Heo J."/>
            <person name="Kwon S.-W."/>
        </authorList>
    </citation>
    <scope>NUCLEOTIDE SEQUENCE [LARGE SCALE GENOMIC DNA]</scope>
    <source>
        <strain evidence="2 3">S-12</strain>
    </source>
</reference>
<gene>
    <name evidence="2" type="ORF">C6569_18490</name>
</gene>
<sequence length="72" mass="7623">MTSVTLSRTLVLETESTFWPVPSLSAMAGLVRAIEVEVRESSCVDKPFGQSAGTPLPGGERSTSAARRVRGT</sequence>
<proteinExistence type="predicted"/>
<dbReference type="EMBL" id="CP027668">
    <property type="protein sequence ID" value="AVO46886.1"/>
    <property type="molecule type" value="Genomic_DNA"/>
</dbReference>
<organism evidence="2 3">
    <name type="scientific">Phreatobacter cathodiphilus</name>
    <dbReference type="NCBI Taxonomy" id="1868589"/>
    <lineage>
        <taxon>Bacteria</taxon>
        <taxon>Pseudomonadati</taxon>
        <taxon>Pseudomonadota</taxon>
        <taxon>Alphaproteobacteria</taxon>
        <taxon>Hyphomicrobiales</taxon>
        <taxon>Phreatobacteraceae</taxon>
        <taxon>Phreatobacter</taxon>
    </lineage>
</organism>
<evidence type="ECO:0000313" key="2">
    <source>
        <dbReference type="EMBL" id="AVO46886.1"/>
    </source>
</evidence>
<accession>A0A2S0NFS3</accession>
<dbReference type="AlphaFoldDB" id="A0A2S0NFS3"/>
<dbReference type="Proteomes" id="UP000237889">
    <property type="component" value="Chromosome"/>
</dbReference>
<keyword evidence="3" id="KW-1185">Reference proteome</keyword>
<name>A0A2S0NFS3_9HYPH</name>
<evidence type="ECO:0000256" key="1">
    <source>
        <dbReference type="SAM" id="MobiDB-lite"/>
    </source>
</evidence>